<evidence type="ECO:0000259" key="1">
    <source>
        <dbReference type="PROSITE" id="PS50164"/>
    </source>
</evidence>
<dbReference type="CDD" id="cd10442">
    <property type="entry name" value="GIY-YIG_PLEs"/>
    <property type="match status" value="1"/>
</dbReference>
<dbReference type="AlphaFoldDB" id="A0A151INX1"/>
<reference evidence="2 3" key="1">
    <citation type="submission" date="2016-03" db="EMBL/GenBank/DDBJ databases">
        <title>Cyphomyrmex costatus WGS genome.</title>
        <authorList>
            <person name="Nygaard S."/>
            <person name="Hu H."/>
            <person name="Boomsma J."/>
            <person name="Zhang G."/>
        </authorList>
    </citation>
    <scope>NUCLEOTIDE SEQUENCE [LARGE SCALE GENOMIC DNA]</scope>
    <source>
        <strain evidence="2">MS0001</strain>
        <tissue evidence="2">Whole body</tissue>
    </source>
</reference>
<evidence type="ECO:0000313" key="3">
    <source>
        <dbReference type="Proteomes" id="UP000078542"/>
    </source>
</evidence>
<dbReference type="Gene3D" id="3.40.1440.10">
    <property type="entry name" value="GIY-YIG endonuclease"/>
    <property type="match status" value="1"/>
</dbReference>
<dbReference type="InterPro" id="IPR035901">
    <property type="entry name" value="GIY-YIG_endonuc_sf"/>
</dbReference>
<evidence type="ECO:0000313" key="2">
    <source>
        <dbReference type="EMBL" id="KYN07135.1"/>
    </source>
</evidence>
<protein>
    <recommendedName>
        <fullName evidence="1">GIY-YIG domain-containing protein</fullName>
    </recommendedName>
</protein>
<sequence>NLSSIQIPNEVQFLLQLGDNFSLPFNNFQNIAIELIKNIENNVKKLQTSVHNTIRNRSWNIVSRCISFKYKKSFPFSTLKDLTFATKKFVRNNPNVIFTKADKGNITVALDKKDYLDKVNVTLQDTLSNRFIKVHKDGLSKEQKRNVVYKIKCKDCDAFYVGQTSRKLKTRIKEHKNNLHSTSGTFSVVSGHRLHHSHDFDWDDTQILDVESSYNRRIISENIHIKLQKNGLNIQNECDSLNHTYNDILDKL</sequence>
<name>A0A151INX1_9HYME</name>
<dbReference type="Pfam" id="PF01541">
    <property type="entry name" value="GIY-YIG"/>
    <property type="match status" value="1"/>
</dbReference>
<dbReference type="SUPFAM" id="SSF82771">
    <property type="entry name" value="GIY-YIG endonuclease"/>
    <property type="match status" value="1"/>
</dbReference>
<dbReference type="PROSITE" id="PS50164">
    <property type="entry name" value="GIY_YIG"/>
    <property type="match status" value="1"/>
</dbReference>
<accession>A0A151INX1</accession>
<dbReference type="Proteomes" id="UP000078542">
    <property type="component" value="Unassembled WGS sequence"/>
</dbReference>
<dbReference type="EMBL" id="KQ976914">
    <property type="protein sequence ID" value="KYN07135.1"/>
    <property type="molecule type" value="Genomic_DNA"/>
</dbReference>
<feature type="domain" description="GIY-YIG" evidence="1">
    <location>
        <begin position="144"/>
        <end position="234"/>
    </location>
</feature>
<dbReference type="InterPro" id="IPR000305">
    <property type="entry name" value="GIY-YIG_endonuc"/>
</dbReference>
<proteinExistence type="predicted"/>
<organism evidence="2 3">
    <name type="scientific">Cyphomyrmex costatus</name>
    <dbReference type="NCBI Taxonomy" id="456900"/>
    <lineage>
        <taxon>Eukaryota</taxon>
        <taxon>Metazoa</taxon>
        <taxon>Ecdysozoa</taxon>
        <taxon>Arthropoda</taxon>
        <taxon>Hexapoda</taxon>
        <taxon>Insecta</taxon>
        <taxon>Pterygota</taxon>
        <taxon>Neoptera</taxon>
        <taxon>Endopterygota</taxon>
        <taxon>Hymenoptera</taxon>
        <taxon>Apocrita</taxon>
        <taxon>Aculeata</taxon>
        <taxon>Formicoidea</taxon>
        <taxon>Formicidae</taxon>
        <taxon>Myrmicinae</taxon>
        <taxon>Cyphomyrmex</taxon>
    </lineage>
</organism>
<gene>
    <name evidence="2" type="ORF">ALC62_01943</name>
</gene>
<keyword evidence="3" id="KW-1185">Reference proteome</keyword>
<feature type="non-terminal residue" evidence="2">
    <location>
        <position position="1"/>
    </location>
</feature>